<evidence type="ECO:0000313" key="2">
    <source>
        <dbReference type="Proteomes" id="UP001211522"/>
    </source>
</evidence>
<name>A0AAW6F277_PARDI</name>
<dbReference type="GeneID" id="66307623"/>
<accession>A0AAW6F277</accession>
<comment type="caution">
    <text evidence="1">The sequence shown here is derived from an EMBL/GenBank/DDBJ whole genome shotgun (WGS) entry which is preliminary data.</text>
</comment>
<dbReference type="RefSeq" id="WP_223805097.1">
    <property type="nucleotide sequence ID" value="NZ_JAQDHV010000032.1"/>
</dbReference>
<evidence type="ECO:0000313" key="1">
    <source>
        <dbReference type="EMBL" id="MDB9137458.1"/>
    </source>
</evidence>
<sequence>MMNLKNSGNNRATNKRINLPTADYPPNIINLLMNKMKKDKHIKVLFHLEQDEDGYPPFSIEGLWCKKASNDTYIVDNVPFYTYGISLGDEICVTEEDGEYHFQSIVNPSGNSTLRVHFNDKRMQMVRDKLLDMGCKVEISNLSSFVSINVPQEVSLKVVEDVLTNMQKECDSLAYEHGVVRQNIS</sequence>
<reference evidence="1" key="1">
    <citation type="submission" date="2023-01" db="EMBL/GenBank/DDBJ databases">
        <title>Human gut microbiome strain richness.</title>
        <authorList>
            <person name="Chen-Liaw A."/>
        </authorList>
    </citation>
    <scope>NUCLEOTIDE SEQUENCE</scope>
    <source>
        <strain evidence="1">D35st1_E5_D35t1_190705</strain>
    </source>
</reference>
<proteinExistence type="predicted"/>
<organism evidence="1 2">
    <name type="scientific">Parabacteroides distasonis</name>
    <dbReference type="NCBI Taxonomy" id="823"/>
    <lineage>
        <taxon>Bacteria</taxon>
        <taxon>Pseudomonadati</taxon>
        <taxon>Bacteroidota</taxon>
        <taxon>Bacteroidia</taxon>
        <taxon>Bacteroidales</taxon>
        <taxon>Tannerellaceae</taxon>
        <taxon>Parabacteroides</taxon>
    </lineage>
</organism>
<dbReference type="InterPro" id="IPR025361">
    <property type="entry name" value="DUF4265"/>
</dbReference>
<protein>
    <submittedName>
        <fullName evidence="1">DUF4265 domain-containing protein</fullName>
    </submittedName>
</protein>
<dbReference type="EMBL" id="JAQMPX010000022">
    <property type="protein sequence ID" value="MDB9137458.1"/>
    <property type="molecule type" value="Genomic_DNA"/>
</dbReference>
<dbReference type="Pfam" id="PF14085">
    <property type="entry name" value="DUF4265"/>
    <property type="match status" value="1"/>
</dbReference>
<dbReference type="AlphaFoldDB" id="A0AAW6F277"/>
<dbReference type="Proteomes" id="UP001211522">
    <property type="component" value="Unassembled WGS sequence"/>
</dbReference>
<gene>
    <name evidence="1" type="ORF">PN612_02910</name>
</gene>